<name>A0ABQ9XKJ9_9EUKA</name>
<gene>
    <name evidence="2" type="ORF">BLNAU_13243</name>
</gene>
<evidence type="ECO:0000313" key="3">
    <source>
        <dbReference type="Proteomes" id="UP001281761"/>
    </source>
</evidence>
<sequence length="1633" mass="185407">MGSNISRHFQPVQSNLPPSLGGENLKLLRKIQAIIDSCVGVLKQPDFLDFDNPLPNEKLSDLSHLLYQSFPTRKETDNDMSALKTYLFRSSAFSLFGHVIFNSQTFAYYEKDINADLKDTILHVITGTPGMGKTASRFPFITLLLSFGVESVKTAKSGEQAYVFKRREDRESTGTTTISMGSSNGTLPDFATPSYIYTYDVHKFHLLTDSAGPNAPSNERAYRPSATNIPEETFPPGYALLGSVSVPSVEHFPYFLRLLVGHHFDTLTKTNESDKDNQTCQGSSLIVVNRLENTKWHVVDDLTFPETLGLREDNYYVLFTSPKGSRWKATGQDVRMARCITLEYAVPKYSPQEQAALLNTMGTRSITQEDAPKVLQGVELFSFIPRFVLDPKNSEIATKKIWEQGKTLISIKPDDLFADEVSHKLIHFSCPQYDCHNWYTEFATELARYVTLQTFNSAMYKQYHEALASFPTSAEFNQQKGGVFHAFVSNAILGGFCLTSPWRLLRSNKQPPPEQLPDKVQLPKPIGESFVYLRNTVCMRKASLPDIKKIRFDGLEDFDKKWAPLFSSHMSLSSVLSATLEISDDDTLDSRAIIHHVIPNQERGEDKPAAKCFTFYLKPLGGNNAAFDSILLFFKVYEEQNEKKIDDLSVMFIQSTLANKHPISESGVNLMYLWLALLCTVYELSQQHIHPFFFFVKQPAVTNFSLTDKYPAAYIIPRENVWVMDGHARTEEEVTLARTGRLALSSATALQPNTNPTHFRCYFCDQIITESFPCHHCKAIPEKYEARINSDKRREEENALSDKGNKMFAEPQTQQEREQRRDFRSVFEFNLISTLPTDPNTGANVIRRELKGIDLIYPYPKDSIPKSRARMRPFDMMDVVMVGVEEQTESPYYTSPIPNEPEQPTLKFEVSQTHPIPNIFTSFPRKPGALQPAQQTDLPMPGITYQQEKAISMIQNELSNPTSNLCTTVHLVNVWVNKMIIGFGEDRRRNGVLSLGAQHPPHEDFSALLVNKQVPLACIHLPMSFFPKQTLLLGTRQILTPFEIRGILSLVDQKYPTEDDEEPRKLMISNCIDDGQPLTPDDANLILSTPSVFSLLDPCDLKSLKTRIPTLSSLPLYDLQVLVAFVSGTLTLISDVLKMCKSSLSLPKKLNITEAQKLEFNLMKTCLKNSLTVASERLMEILTHKVLRTMPIPSDDDVELVMKGMKTNPLLPWSCQRHVIPFMTEVSPDQLKRTELVKLLNQLKTTFKRTEREVWSTILLIHAPIEETEKNHLHECIDRCLQPESAHNQMLKSLVEKHVFIQDDVDQWNKALTCLEKKQKHDKSPLDFLDRLILMFNEVDETDSRILEKAIMKAENILVRDRYTLLSLVNRKPRFPSSRREDIISFCCPNITPESKQQCEALITGSRLGVTERETLMDYVTNCKTTTDKEMEDLKKSINKDKTLRSNANHLLIFFRHSNAIVAHDPSLAILCCRIQIEFIESYHEHLFSYLNGESNDKTPNNTIKMTIDEFRVRLRNKQKHLFKCLKTFNLSWKDLAALLCLPNGGNSTHLSGLGKLFPPAKSEQDSQIELPEETTVMSGDPEFGLFRSPIGPLPGYMPRFIVPDLMGNLPGTGAKRLKDSPEIPQKTVIEPA</sequence>
<dbReference type="Proteomes" id="UP001281761">
    <property type="component" value="Unassembled WGS sequence"/>
</dbReference>
<dbReference type="EMBL" id="JARBJD010000112">
    <property type="protein sequence ID" value="KAK2951873.1"/>
    <property type="molecule type" value="Genomic_DNA"/>
</dbReference>
<keyword evidence="3" id="KW-1185">Reference proteome</keyword>
<organism evidence="2 3">
    <name type="scientific">Blattamonas nauphoetae</name>
    <dbReference type="NCBI Taxonomy" id="2049346"/>
    <lineage>
        <taxon>Eukaryota</taxon>
        <taxon>Metamonada</taxon>
        <taxon>Preaxostyla</taxon>
        <taxon>Oxymonadida</taxon>
        <taxon>Blattamonas</taxon>
    </lineage>
</organism>
<feature type="region of interest" description="Disordered" evidence="1">
    <location>
        <begin position="1612"/>
        <end position="1633"/>
    </location>
</feature>
<accession>A0ABQ9XKJ9</accession>
<proteinExistence type="predicted"/>
<comment type="caution">
    <text evidence="2">The sequence shown here is derived from an EMBL/GenBank/DDBJ whole genome shotgun (WGS) entry which is preliminary data.</text>
</comment>
<reference evidence="2 3" key="1">
    <citation type="journal article" date="2022" name="bioRxiv">
        <title>Genomics of Preaxostyla Flagellates Illuminates Evolutionary Transitions and the Path Towards Mitochondrial Loss.</title>
        <authorList>
            <person name="Novak L.V.F."/>
            <person name="Treitli S.C."/>
            <person name="Pyrih J."/>
            <person name="Halakuc P."/>
            <person name="Pipaliya S.V."/>
            <person name="Vacek V."/>
            <person name="Brzon O."/>
            <person name="Soukal P."/>
            <person name="Eme L."/>
            <person name="Dacks J.B."/>
            <person name="Karnkowska A."/>
            <person name="Elias M."/>
            <person name="Hampl V."/>
        </authorList>
    </citation>
    <scope>NUCLEOTIDE SEQUENCE [LARGE SCALE GENOMIC DNA]</scope>
    <source>
        <strain evidence="2">NAU3</strain>
        <tissue evidence="2">Gut</tissue>
    </source>
</reference>
<feature type="region of interest" description="Disordered" evidence="1">
    <location>
        <begin position="789"/>
        <end position="821"/>
    </location>
</feature>
<evidence type="ECO:0000313" key="2">
    <source>
        <dbReference type="EMBL" id="KAK2951873.1"/>
    </source>
</evidence>
<evidence type="ECO:0000256" key="1">
    <source>
        <dbReference type="SAM" id="MobiDB-lite"/>
    </source>
</evidence>
<protein>
    <submittedName>
        <fullName evidence="2">Uncharacterized protein</fullName>
    </submittedName>
</protein>